<dbReference type="PANTHER" id="PTHR11733:SF167">
    <property type="entry name" value="FI17812P1-RELATED"/>
    <property type="match status" value="1"/>
</dbReference>
<dbReference type="InterPro" id="IPR018497">
    <property type="entry name" value="Peptidase_M13_C"/>
</dbReference>
<dbReference type="Pfam" id="PF01431">
    <property type="entry name" value="Peptidase_M13"/>
    <property type="match status" value="1"/>
</dbReference>
<evidence type="ECO:0000256" key="3">
    <source>
        <dbReference type="ARBA" id="ARBA00022670"/>
    </source>
</evidence>
<keyword evidence="4" id="KW-0479">Metal-binding</keyword>
<dbReference type="GO" id="GO:0005886">
    <property type="term" value="C:plasma membrane"/>
    <property type="evidence" value="ECO:0007669"/>
    <property type="project" value="TreeGrafter"/>
</dbReference>
<dbReference type="PRINTS" id="PR00786">
    <property type="entry name" value="NEPRILYSIN"/>
</dbReference>
<dbReference type="GO" id="GO:0046872">
    <property type="term" value="F:metal ion binding"/>
    <property type="evidence" value="ECO:0007669"/>
    <property type="project" value="UniProtKB-KW"/>
</dbReference>
<dbReference type="PANTHER" id="PTHR11733">
    <property type="entry name" value="ZINC METALLOPROTEASE FAMILY M13 NEPRILYSIN-RELATED"/>
    <property type="match status" value="1"/>
</dbReference>
<dbReference type="InterPro" id="IPR000718">
    <property type="entry name" value="Peptidase_M13"/>
</dbReference>
<accession>A0A1K2HJF0</accession>
<keyword evidence="7" id="KW-0482">Metalloprotease</keyword>
<evidence type="ECO:0000259" key="10">
    <source>
        <dbReference type="Pfam" id="PF05649"/>
    </source>
</evidence>
<comment type="cofactor">
    <cofactor evidence="1">
        <name>Zn(2+)</name>
        <dbReference type="ChEBI" id="CHEBI:29105"/>
    </cofactor>
</comment>
<evidence type="ECO:0000256" key="5">
    <source>
        <dbReference type="ARBA" id="ARBA00022801"/>
    </source>
</evidence>
<reference evidence="11 12" key="1">
    <citation type="submission" date="2016-11" db="EMBL/GenBank/DDBJ databases">
        <authorList>
            <person name="Jaros S."/>
            <person name="Januszkiewicz K."/>
            <person name="Wedrychowicz H."/>
        </authorList>
    </citation>
    <scope>NUCLEOTIDE SEQUENCE [LARGE SCALE GENOMIC DNA]</scope>
    <source>
        <strain evidence="11 12">DSM 18899</strain>
    </source>
</reference>
<dbReference type="CDD" id="cd08662">
    <property type="entry name" value="M13"/>
    <property type="match status" value="1"/>
</dbReference>
<evidence type="ECO:0000256" key="2">
    <source>
        <dbReference type="ARBA" id="ARBA00007357"/>
    </source>
</evidence>
<sequence length="669" mass="74358">MQLKRLACALALALPMAAFAAPKSGIELGNFNPAVRIQDDLYAAVNGGWEARTEIPADRTSWGAFHELRDLSEQRVRGLIEQAAQEDSPSARQIAAFYQSFMDEAAIEQAGSRPLQPLLDEIARLRSPADLTVAIGRLQALGLNLPVRLAVWADAKDASRYLLQLRQGGLGLPDRDYYLEKDARFVAARAAYRDYLRELFALQGVSPAAAAKRSDAILALETKLARLQWSAVQNRDPAKTYNKLSLAGLNKLSSKIDWSSLLASAEASQAREINIAQPSYVQGIAQLLHSQPMAVWRDYLQLRALDNYAPLLSQAYVNAHFSFHDKTLTGAKDLRPRWKRGVEQVEAYLGEAVGQQYVAKYFPPAAKQKMDELVGNLIKAYAQSIDKLAWMSPATKAAAQQKLANYRVKIGYPSKWRDYSALSVKADDLVGNVQRGRAFEYRYDLAKLGQPIDREEWGMTPQTVNAYYNPSLNEIVFPAAILQAPFFDAEADDAVNYGGIGAVIGHEISHGFDDQGSQFDGQGNLRNWWQDSDRQAFGNLTEKLIAQYERYQPVTGRFVNGRLTLGENIADLSGLQIAYKAYQLSLNGQPAPKLDGFSGEQRFFIGFAQVWRNKTRAERTLQLLTIDPHSPSSLRPVGAAVNSDGFMQAFEVQAGDGMYKPAEERIRIW</sequence>
<evidence type="ECO:0000259" key="9">
    <source>
        <dbReference type="Pfam" id="PF01431"/>
    </source>
</evidence>
<feature type="signal peptide" evidence="8">
    <location>
        <begin position="1"/>
        <end position="20"/>
    </location>
</feature>
<keyword evidence="12" id="KW-1185">Reference proteome</keyword>
<dbReference type="InterPro" id="IPR008753">
    <property type="entry name" value="Peptidase_M13_N"/>
</dbReference>
<dbReference type="Pfam" id="PF05649">
    <property type="entry name" value="Peptidase_M13_N"/>
    <property type="match status" value="1"/>
</dbReference>
<evidence type="ECO:0000256" key="7">
    <source>
        <dbReference type="ARBA" id="ARBA00023049"/>
    </source>
</evidence>
<evidence type="ECO:0000313" key="11">
    <source>
        <dbReference type="EMBL" id="SFZ76886.1"/>
    </source>
</evidence>
<evidence type="ECO:0000256" key="4">
    <source>
        <dbReference type="ARBA" id="ARBA00022723"/>
    </source>
</evidence>
<dbReference type="Proteomes" id="UP000186513">
    <property type="component" value="Unassembled WGS sequence"/>
</dbReference>
<organism evidence="11 12">
    <name type="scientific">Chitinimonas taiwanensis DSM 18899</name>
    <dbReference type="NCBI Taxonomy" id="1121279"/>
    <lineage>
        <taxon>Bacteria</taxon>
        <taxon>Pseudomonadati</taxon>
        <taxon>Pseudomonadota</taxon>
        <taxon>Betaproteobacteria</taxon>
        <taxon>Neisseriales</taxon>
        <taxon>Chitinibacteraceae</taxon>
        <taxon>Chitinimonas</taxon>
    </lineage>
</organism>
<dbReference type="STRING" id="1121279.SAMN02745887_02135"/>
<feature type="domain" description="Peptidase M13 N-terminal" evidence="10">
    <location>
        <begin position="38"/>
        <end position="413"/>
    </location>
</feature>
<feature type="chain" id="PRO_5012769416" evidence="8">
    <location>
        <begin position="21"/>
        <end position="669"/>
    </location>
</feature>
<dbReference type="InterPro" id="IPR042089">
    <property type="entry name" value="Peptidase_M13_dom_2"/>
</dbReference>
<dbReference type="GO" id="GO:0016485">
    <property type="term" value="P:protein processing"/>
    <property type="evidence" value="ECO:0007669"/>
    <property type="project" value="TreeGrafter"/>
</dbReference>
<dbReference type="RefSeq" id="WP_072428656.1">
    <property type="nucleotide sequence ID" value="NZ_FPKR01000008.1"/>
</dbReference>
<dbReference type="OrthoDB" id="9775677at2"/>
<feature type="domain" description="Peptidase M13 C-terminal" evidence="9">
    <location>
        <begin position="465"/>
        <end position="665"/>
    </location>
</feature>
<name>A0A1K2HJF0_9NEIS</name>
<gene>
    <name evidence="11" type="ORF">SAMN02745887_02135</name>
</gene>
<evidence type="ECO:0000313" key="12">
    <source>
        <dbReference type="Proteomes" id="UP000186513"/>
    </source>
</evidence>
<dbReference type="Gene3D" id="1.10.1380.10">
    <property type="entry name" value="Neutral endopeptidase , domain2"/>
    <property type="match status" value="1"/>
</dbReference>
<keyword evidence="8" id="KW-0732">Signal</keyword>
<dbReference type="SUPFAM" id="SSF55486">
    <property type="entry name" value="Metalloproteases ('zincins'), catalytic domain"/>
    <property type="match status" value="1"/>
</dbReference>
<dbReference type="Gene3D" id="3.40.390.10">
    <property type="entry name" value="Collagenase (Catalytic Domain)"/>
    <property type="match status" value="1"/>
</dbReference>
<protein>
    <submittedName>
        <fullName evidence="11">Putative endopeptidase</fullName>
    </submittedName>
</protein>
<keyword evidence="3" id="KW-0645">Protease</keyword>
<evidence type="ECO:0000256" key="8">
    <source>
        <dbReference type="SAM" id="SignalP"/>
    </source>
</evidence>
<evidence type="ECO:0000256" key="1">
    <source>
        <dbReference type="ARBA" id="ARBA00001947"/>
    </source>
</evidence>
<dbReference type="GO" id="GO:0004222">
    <property type="term" value="F:metalloendopeptidase activity"/>
    <property type="evidence" value="ECO:0007669"/>
    <property type="project" value="InterPro"/>
</dbReference>
<dbReference type="InterPro" id="IPR024079">
    <property type="entry name" value="MetalloPept_cat_dom_sf"/>
</dbReference>
<comment type="similarity">
    <text evidence="2">Belongs to the peptidase M13 family.</text>
</comment>
<keyword evidence="5" id="KW-0378">Hydrolase</keyword>
<keyword evidence="6" id="KW-0862">Zinc</keyword>
<proteinExistence type="inferred from homology"/>
<dbReference type="AlphaFoldDB" id="A0A1K2HJF0"/>
<dbReference type="PROSITE" id="PS51885">
    <property type="entry name" value="NEPRILYSIN"/>
    <property type="match status" value="1"/>
</dbReference>
<dbReference type="EMBL" id="FPKR01000008">
    <property type="protein sequence ID" value="SFZ76886.1"/>
    <property type="molecule type" value="Genomic_DNA"/>
</dbReference>
<evidence type="ECO:0000256" key="6">
    <source>
        <dbReference type="ARBA" id="ARBA00022833"/>
    </source>
</evidence>